<dbReference type="OrthoDB" id="381876at2157"/>
<feature type="compositionally biased region" description="Basic and acidic residues" evidence="1">
    <location>
        <begin position="296"/>
        <end position="311"/>
    </location>
</feature>
<dbReference type="KEGG" id="mez:Mtc_0208"/>
<evidence type="ECO:0000313" key="4">
    <source>
        <dbReference type="Proteomes" id="UP000005233"/>
    </source>
</evidence>
<dbReference type="HOGENOM" id="CLU_870471_0_0_2"/>
<gene>
    <name evidence="3" type="ordered locus">Mtc_0208</name>
</gene>
<dbReference type="Proteomes" id="UP000005233">
    <property type="component" value="Chromosome"/>
</dbReference>
<dbReference type="SUPFAM" id="SSF49464">
    <property type="entry name" value="Carboxypeptidase regulatory domain-like"/>
    <property type="match status" value="1"/>
</dbReference>
<proteinExistence type="predicted"/>
<reference evidence="3 4" key="1">
    <citation type="journal article" date="2012" name="J. Bacteriol.">
        <title>Complete genome sequence of a thermophilic methanogen, Methanocella conradii HZ254, isolated from Chinese rice field soil.</title>
        <authorList>
            <person name="Lu Z."/>
            <person name="Lu Y."/>
        </authorList>
    </citation>
    <scope>NUCLEOTIDE SEQUENCE [LARGE SCALE GENOMIC DNA]</scope>
    <source>
        <strain evidence="4">DSM 24694 / JCM 17849 / CGMCC 1.5162 / HZ254</strain>
    </source>
</reference>
<dbReference type="STRING" id="1041930.Mtc_0208"/>
<evidence type="ECO:0000256" key="2">
    <source>
        <dbReference type="SAM" id="Phobius"/>
    </source>
</evidence>
<dbReference type="GeneID" id="11970969"/>
<dbReference type="eggNOG" id="arCOG02486">
    <property type="taxonomic scope" value="Archaea"/>
</dbReference>
<protein>
    <recommendedName>
        <fullName evidence="5">Carboxypeptidase regulatory-like domain-containing protein</fullName>
    </recommendedName>
</protein>
<dbReference type="InterPro" id="IPR008969">
    <property type="entry name" value="CarboxyPept-like_regulatory"/>
</dbReference>
<evidence type="ECO:0000313" key="3">
    <source>
        <dbReference type="EMBL" id="AFC98979.1"/>
    </source>
</evidence>
<evidence type="ECO:0008006" key="5">
    <source>
        <dbReference type="Google" id="ProtNLM"/>
    </source>
</evidence>
<organism evidence="3 4">
    <name type="scientific">Methanocella conradii (strain DSM 24694 / JCM 17849 / CGMCC 1.5162 / HZ254)</name>
    <dbReference type="NCBI Taxonomy" id="1041930"/>
    <lineage>
        <taxon>Archaea</taxon>
        <taxon>Methanobacteriati</taxon>
        <taxon>Methanobacteriota</taxon>
        <taxon>Stenosarchaea group</taxon>
        <taxon>Methanomicrobia</taxon>
        <taxon>Methanocellales</taxon>
        <taxon>Methanocellaceae</taxon>
        <taxon>Methanocella</taxon>
    </lineage>
</organism>
<name>H8I8C6_METCZ</name>
<dbReference type="RefSeq" id="WP_014404818.1">
    <property type="nucleotide sequence ID" value="NC_017034.1"/>
</dbReference>
<dbReference type="SMR" id="H8I8C6"/>
<keyword evidence="2" id="KW-1133">Transmembrane helix</keyword>
<dbReference type="EMBL" id="CP003243">
    <property type="protein sequence ID" value="AFC98979.1"/>
    <property type="molecule type" value="Genomic_DNA"/>
</dbReference>
<feature type="region of interest" description="Disordered" evidence="1">
    <location>
        <begin position="296"/>
        <end position="319"/>
    </location>
</feature>
<dbReference type="Gene3D" id="2.60.40.1120">
    <property type="entry name" value="Carboxypeptidase-like, regulatory domain"/>
    <property type="match status" value="1"/>
</dbReference>
<dbReference type="AlphaFoldDB" id="H8I8C6"/>
<evidence type="ECO:0000256" key="1">
    <source>
        <dbReference type="SAM" id="MobiDB-lite"/>
    </source>
</evidence>
<keyword evidence="4" id="KW-1185">Reference proteome</keyword>
<accession>H8I8C6</accession>
<feature type="transmembrane region" description="Helical" evidence="2">
    <location>
        <begin position="270"/>
        <end position="290"/>
    </location>
</feature>
<keyword evidence="2" id="KW-0472">Membrane</keyword>
<keyword evidence="2" id="KW-0812">Transmembrane</keyword>
<sequence length="319" mass="33783">MIKRDKTLIALTFIVIFAFICELSAIAVADNSTATATPMAEPTLTVTPVPTPAARDVFSSPKWETDHVAITVKNAGAPIVVVSWIDSPLKNATIAVGAGETMVVTTPSIQAENGQIVSFGFEAYENGVLINSYNKTITVMMGPTPTPAPVESVIVSGLVVDADNGTPIVGASLIFRSITYEKAYPAVTTGSDGMYTSPKMYPDSYMIKITASGYQPAQMVTEKITGDTMLDNIQLKRLAAAQTPTPAPSPTPVNPIDSWISLLYNPQMCLGALTALVTAIGGSIGIYEWMERRRLARQKGEASGGEKKDEPPAGGVKKP</sequence>
<dbReference type="Pfam" id="PF13620">
    <property type="entry name" value="CarboxypepD_reg"/>
    <property type="match status" value="1"/>
</dbReference>